<evidence type="ECO:0000313" key="1">
    <source>
        <dbReference type="EMBL" id="CAH3022269.1"/>
    </source>
</evidence>
<feature type="non-terminal residue" evidence="1">
    <location>
        <position position="1"/>
    </location>
</feature>
<dbReference type="EMBL" id="CALNXI010000212">
    <property type="protein sequence ID" value="CAH3022269.1"/>
    <property type="molecule type" value="Genomic_DNA"/>
</dbReference>
<dbReference type="Proteomes" id="UP001159427">
    <property type="component" value="Unassembled WGS sequence"/>
</dbReference>
<protein>
    <submittedName>
        <fullName evidence="1">Uncharacterized protein</fullName>
    </submittedName>
</protein>
<evidence type="ECO:0000313" key="2">
    <source>
        <dbReference type="Proteomes" id="UP001159427"/>
    </source>
</evidence>
<feature type="non-terminal residue" evidence="1">
    <location>
        <position position="100"/>
    </location>
</feature>
<sequence length="100" mass="10935">PKLRGQPAHYLEHDELTAVKQFNEGVSQVEVEHEANIISSFNEAKPFTLNGDDAKKVAQNSKEGMTPFIIFEGQPQAPDDIYLSGESNLLLKVNGGHTSA</sequence>
<keyword evidence="2" id="KW-1185">Reference proteome</keyword>
<gene>
    <name evidence="1" type="ORF">PEVE_00014771</name>
</gene>
<proteinExistence type="predicted"/>
<reference evidence="1 2" key="1">
    <citation type="submission" date="2022-05" db="EMBL/GenBank/DDBJ databases">
        <authorList>
            <consortium name="Genoscope - CEA"/>
            <person name="William W."/>
        </authorList>
    </citation>
    <scope>NUCLEOTIDE SEQUENCE [LARGE SCALE GENOMIC DNA]</scope>
</reference>
<organism evidence="1 2">
    <name type="scientific">Porites evermanni</name>
    <dbReference type="NCBI Taxonomy" id="104178"/>
    <lineage>
        <taxon>Eukaryota</taxon>
        <taxon>Metazoa</taxon>
        <taxon>Cnidaria</taxon>
        <taxon>Anthozoa</taxon>
        <taxon>Hexacorallia</taxon>
        <taxon>Scleractinia</taxon>
        <taxon>Fungiina</taxon>
        <taxon>Poritidae</taxon>
        <taxon>Porites</taxon>
    </lineage>
</organism>
<name>A0ABN8LYL8_9CNID</name>
<accession>A0ABN8LYL8</accession>
<comment type="caution">
    <text evidence="1">The sequence shown here is derived from an EMBL/GenBank/DDBJ whole genome shotgun (WGS) entry which is preliminary data.</text>
</comment>